<dbReference type="GO" id="GO:0046872">
    <property type="term" value="F:metal ion binding"/>
    <property type="evidence" value="ECO:0007669"/>
    <property type="project" value="UniProtKB-KW"/>
</dbReference>
<accession>A0A8T3VMC1</accession>
<dbReference type="PANTHER" id="PTHR30109:SF0">
    <property type="entry name" value="HYDROXYLAMINE REDUCTASE"/>
    <property type="match status" value="1"/>
</dbReference>
<evidence type="ECO:0000256" key="4">
    <source>
        <dbReference type="ARBA" id="ARBA00023004"/>
    </source>
</evidence>
<dbReference type="GO" id="GO:0004601">
    <property type="term" value="F:peroxidase activity"/>
    <property type="evidence" value="ECO:0007669"/>
    <property type="project" value="TreeGrafter"/>
</dbReference>
<feature type="binding site" evidence="6">
    <location>
        <position position="202"/>
    </location>
    <ligand>
        <name>hybrid [4Fe-2O-2S] cluster</name>
        <dbReference type="ChEBI" id="CHEBI:60519"/>
    </ligand>
</feature>
<comment type="cofactor">
    <cofactor evidence="6">
        <name>hybrid [4Fe-2O-2S] cluster</name>
        <dbReference type="ChEBI" id="CHEBI:60519"/>
    </cofactor>
    <text evidence="6">Binds 1 hybrid [4Fe-2O-2S] cluster.</text>
</comment>
<comment type="function">
    <text evidence="6">Catalyzes the reduction of hydroxylamine to form NH(3) and H(2)O.</text>
</comment>
<keyword evidence="5 6" id="KW-0411">Iron-sulfur</keyword>
<evidence type="ECO:0000256" key="1">
    <source>
        <dbReference type="ARBA" id="ARBA00022490"/>
    </source>
</evidence>
<evidence type="ECO:0000256" key="5">
    <source>
        <dbReference type="ARBA" id="ARBA00023014"/>
    </source>
</evidence>
<evidence type="ECO:0000256" key="6">
    <source>
        <dbReference type="HAMAP-Rule" id="MF_00069"/>
    </source>
</evidence>
<dbReference type="InterPro" id="IPR004137">
    <property type="entry name" value="HCP/CODH"/>
</dbReference>
<keyword evidence="3 6" id="KW-0560">Oxidoreductase</keyword>
<evidence type="ECO:0000313" key="7">
    <source>
        <dbReference type="EMBL" id="MBE6511797.1"/>
    </source>
</evidence>
<comment type="cofactor">
    <cofactor evidence="6">
        <name>[4Fe-4S] cluster</name>
        <dbReference type="ChEBI" id="CHEBI:49883"/>
    </cofactor>
    <text evidence="6">Binds 1 [4Fe-4S] cluster.</text>
</comment>
<evidence type="ECO:0000256" key="2">
    <source>
        <dbReference type="ARBA" id="ARBA00022723"/>
    </source>
</evidence>
<feature type="binding site" evidence="6">
    <location>
        <position position="375"/>
    </location>
    <ligand>
        <name>hybrid [4Fe-2O-2S] cluster</name>
        <dbReference type="ChEBI" id="CHEBI:60519"/>
    </ligand>
</feature>
<dbReference type="Pfam" id="PF03063">
    <property type="entry name" value="Prismane"/>
    <property type="match status" value="1"/>
</dbReference>
<organism evidence="7 8">
    <name type="scientific">Methanobrevibacter olleyae</name>
    <dbReference type="NCBI Taxonomy" id="294671"/>
    <lineage>
        <taxon>Archaea</taxon>
        <taxon>Methanobacteriati</taxon>
        <taxon>Methanobacteriota</taxon>
        <taxon>Methanomada group</taxon>
        <taxon>Methanobacteria</taxon>
        <taxon>Methanobacteriales</taxon>
        <taxon>Methanobacteriaceae</taxon>
        <taxon>Methanobrevibacter</taxon>
    </lineage>
</organism>
<keyword evidence="2 6" id="KW-0479">Metal-binding</keyword>
<dbReference type="EC" id="1.7.99.1" evidence="6"/>
<dbReference type="InterPro" id="IPR016100">
    <property type="entry name" value="Prismane_a-bundle"/>
</dbReference>
<keyword evidence="1 6" id="KW-0963">Cytoplasm</keyword>
<evidence type="ECO:0000313" key="8">
    <source>
        <dbReference type="Proteomes" id="UP000732619"/>
    </source>
</evidence>
<feature type="binding site" evidence="6">
    <location>
        <position position="316"/>
    </location>
    <ligand>
        <name>hybrid [4Fe-2O-2S] cluster</name>
        <dbReference type="ChEBI" id="CHEBI:60519"/>
    </ligand>
</feature>
<feature type="binding site" evidence="6">
    <location>
        <position position="11"/>
    </location>
    <ligand>
        <name>[4Fe-4S] cluster</name>
        <dbReference type="ChEBI" id="CHEBI:49883"/>
    </ligand>
</feature>
<feature type="binding site" evidence="6">
    <location>
        <position position="20"/>
    </location>
    <ligand>
        <name>[4Fe-4S] cluster</name>
        <dbReference type="ChEBI" id="CHEBI:49883"/>
    </ligand>
</feature>
<dbReference type="GO" id="GO:0005737">
    <property type="term" value="C:cytoplasm"/>
    <property type="evidence" value="ECO:0007669"/>
    <property type="project" value="UniProtKB-SubCell"/>
</dbReference>
<sequence>MSDFNMFCYQCSQTARGSACTNAGVCGKNGTVARLQDNLIFAMKGIAAYNYHCNELGVTDDSVDEFLTKGLYSTLTNVNFDVGDLVQLGLDSGEANFKVMKMLKEAHIKNFGEPVPTEVKVGAQEGPAIIVTGHDLKALEELLKQTEGTGVKVYTHSEMLPAHGYPELNKYESLAGQIGGAWIDQKKIFAQYNAAILGTTNCVLLPKPEYAERLFTMDIVKIPGAQVIEDYDFKPLIDKAIELGGLEAEELSTVTTGFGLSTILSLAPQIKELVLSGKIKRFFLVAGCDTPNPRMSYYREFVKELPEDTIVLTLACNKFRFNDLDLGDIEGIPRLLDLGQCNDAIVAIELAVALCDLFEMELNELPLTIVLSWMEQKAAAILWTLLYLGKTDMFIGPVLPAWANEDILNVLVENFNLTPISTPKEDIKKIMG</sequence>
<dbReference type="PANTHER" id="PTHR30109">
    <property type="entry name" value="HYDROXYLAMINE REDUCTASE"/>
    <property type="match status" value="1"/>
</dbReference>
<feature type="binding site" evidence="6">
    <location>
        <position position="377"/>
    </location>
    <ligand>
        <name>hybrid [4Fe-2O-2S] cluster</name>
        <dbReference type="ChEBI" id="CHEBI:60519"/>
    </ligand>
</feature>
<feature type="modified residue" description="Cysteine persulfide" evidence="6">
    <location>
        <position position="288"/>
    </location>
</feature>
<dbReference type="Gene3D" id="1.20.1270.20">
    <property type="match status" value="1"/>
</dbReference>
<comment type="similarity">
    <text evidence="6">Belongs to the HCP family.</text>
</comment>
<comment type="catalytic activity">
    <reaction evidence="6">
        <text>A + NH4(+) + H2O = hydroxylamine + AH2 + H(+)</text>
        <dbReference type="Rhea" id="RHEA:22052"/>
        <dbReference type="ChEBI" id="CHEBI:13193"/>
        <dbReference type="ChEBI" id="CHEBI:15377"/>
        <dbReference type="ChEBI" id="CHEBI:15378"/>
        <dbReference type="ChEBI" id="CHEBI:15429"/>
        <dbReference type="ChEBI" id="CHEBI:17499"/>
        <dbReference type="ChEBI" id="CHEBI:28938"/>
        <dbReference type="EC" id="1.7.99.1"/>
    </reaction>
</comment>
<dbReference type="InterPro" id="IPR011254">
    <property type="entry name" value="Prismane-like_sf"/>
</dbReference>
<dbReference type="InterPro" id="IPR016099">
    <property type="entry name" value="Prismane-like_a/b-sand"/>
</dbReference>
<dbReference type="GO" id="GO:0042542">
    <property type="term" value="P:response to hydrogen peroxide"/>
    <property type="evidence" value="ECO:0007669"/>
    <property type="project" value="TreeGrafter"/>
</dbReference>
<proteinExistence type="inferred from homology"/>
<dbReference type="AlphaFoldDB" id="A0A8T3VMC1"/>
<evidence type="ECO:0000256" key="3">
    <source>
        <dbReference type="ARBA" id="ARBA00023002"/>
    </source>
</evidence>
<feature type="binding site" description="via persulfide group" evidence="6">
    <location>
        <position position="288"/>
    </location>
    <ligand>
        <name>hybrid [4Fe-2O-2S] cluster</name>
        <dbReference type="ChEBI" id="CHEBI:60519"/>
    </ligand>
</feature>
<name>A0A8T3VMC1_METOL</name>
<dbReference type="Gene3D" id="3.40.50.2030">
    <property type="match status" value="2"/>
</dbReference>
<dbReference type="HAMAP" id="MF_00069">
    <property type="entry name" value="Hydroxylam_reduct"/>
    <property type="match status" value="1"/>
</dbReference>
<dbReference type="NCBIfam" id="TIGR01703">
    <property type="entry name" value="hybrid_clust"/>
    <property type="match status" value="1"/>
</dbReference>
<feature type="binding site" evidence="6">
    <location>
        <position position="158"/>
    </location>
    <ligand>
        <name>hybrid [4Fe-2O-2S] cluster</name>
        <dbReference type="ChEBI" id="CHEBI:60519"/>
    </ligand>
</feature>
<keyword evidence="4 6" id="KW-0408">Iron</keyword>
<dbReference type="SUPFAM" id="SSF56821">
    <property type="entry name" value="Prismane protein-like"/>
    <property type="match status" value="1"/>
</dbReference>
<feature type="binding site" evidence="6">
    <location>
        <position position="8"/>
    </location>
    <ligand>
        <name>[4Fe-4S] cluster</name>
        <dbReference type="ChEBI" id="CHEBI:49883"/>
    </ligand>
</feature>
<comment type="caution">
    <text evidence="7">The sequence shown here is derived from an EMBL/GenBank/DDBJ whole genome shotgun (WGS) entry which is preliminary data.</text>
</comment>
<dbReference type="NCBIfam" id="NF003658">
    <property type="entry name" value="PRK05290.1"/>
    <property type="match status" value="1"/>
</dbReference>
<dbReference type="Proteomes" id="UP000732619">
    <property type="component" value="Unassembled WGS sequence"/>
</dbReference>
<dbReference type="GO" id="GO:0051539">
    <property type="term" value="F:4 iron, 4 sulfur cluster binding"/>
    <property type="evidence" value="ECO:0007669"/>
    <property type="project" value="UniProtKB-KW"/>
</dbReference>
<feature type="binding site" evidence="6">
    <location>
        <position position="134"/>
    </location>
    <ligand>
        <name>hybrid [4Fe-2O-2S] cluster</name>
        <dbReference type="ChEBI" id="CHEBI:60519"/>
    </ligand>
</feature>
<dbReference type="EMBL" id="SUTG01000003">
    <property type="protein sequence ID" value="MBE6511797.1"/>
    <property type="molecule type" value="Genomic_DNA"/>
</dbReference>
<comment type="subcellular location">
    <subcellularLocation>
        <location evidence="6">Cytoplasm</location>
    </subcellularLocation>
</comment>
<feature type="binding site" evidence="6">
    <location>
        <position position="341"/>
    </location>
    <ligand>
        <name>hybrid [4Fe-2O-2S] cluster</name>
        <dbReference type="ChEBI" id="CHEBI:60519"/>
    </ligand>
</feature>
<protein>
    <recommendedName>
        <fullName evidence="6">Hydroxylamine reductase</fullName>
        <ecNumber evidence="6">1.7.99.1</ecNumber>
    </recommendedName>
    <alternativeName>
        <fullName evidence="6">Hybrid-cluster protein</fullName>
        <shortName evidence="6">HCP</shortName>
    </alternativeName>
    <alternativeName>
        <fullName evidence="6">Prismane protein</fullName>
    </alternativeName>
</protein>
<feature type="binding site" evidence="6">
    <location>
        <position position="26"/>
    </location>
    <ligand>
        <name>[4Fe-4S] cluster</name>
        <dbReference type="ChEBI" id="CHEBI:49883"/>
    </ligand>
</feature>
<dbReference type="GO" id="GO:0050418">
    <property type="term" value="F:hydroxylamine reductase activity"/>
    <property type="evidence" value="ECO:0007669"/>
    <property type="project" value="UniProtKB-UniRule"/>
</dbReference>
<reference evidence="7" key="1">
    <citation type="submission" date="2019-04" db="EMBL/GenBank/DDBJ databases">
        <title>Evolution of Biomass-Degrading Anaerobic Consortia Revealed by Metagenomics.</title>
        <authorList>
            <person name="Peng X."/>
        </authorList>
    </citation>
    <scope>NUCLEOTIDE SEQUENCE</scope>
    <source>
        <strain evidence="7">SIG14</strain>
    </source>
</reference>
<dbReference type="InterPro" id="IPR010048">
    <property type="entry name" value="Hydroxylam_reduct"/>
</dbReference>
<keyword evidence="6" id="KW-0004">4Fe-4S</keyword>
<gene>
    <name evidence="6 7" type="primary">hcp</name>
    <name evidence="7" type="ORF">E7Z75_01410</name>
</gene>